<evidence type="ECO:0000313" key="1">
    <source>
        <dbReference type="EMBL" id="MFC3040527.1"/>
    </source>
</evidence>
<proteinExistence type="predicted"/>
<reference evidence="2" key="1">
    <citation type="journal article" date="2019" name="Int. J. Syst. Evol. Microbiol.">
        <title>The Global Catalogue of Microorganisms (GCM) 10K type strain sequencing project: providing services to taxonomists for standard genome sequencing and annotation.</title>
        <authorList>
            <consortium name="The Broad Institute Genomics Platform"/>
            <consortium name="The Broad Institute Genome Sequencing Center for Infectious Disease"/>
            <person name="Wu L."/>
            <person name="Ma J."/>
        </authorList>
    </citation>
    <scope>NUCLEOTIDE SEQUENCE [LARGE SCALE GENOMIC DNA]</scope>
    <source>
        <strain evidence="2">KCTC 13128</strain>
    </source>
</reference>
<dbReference type="RefSeq" id="WP_390271847.1">
    <property type="nucleotide sequence ID" value="NZ_JBHRSA010000041.1"/>
</dbReference>
<organism evidence="1 2">
    <name type="scientific">Virgibacillus xinjiangensis</name>
    <dbReference type="NCBI Taxonomy" id="393090"/>
    <lineage>
        <taxon>Bacteria</taxon>
        <taxon>Bacillati</taxon>
        <taxon>Bacillota</taxon>
        <taxon>Bacilli</taxon>
        <taxon>Bacillales</taxon>
        <taxon>Bacillaceae</taxon>
        <taxon>Virgibacillus</taxon>
    </lineage>
</organism>
<keyword evidence="2" id="KW-1185">Reference proteome</keyword>
<accession>A0ABV7CW08</accession>
<protein>
    <submittedName>
        <fullName evidence="1">Uncharacterized protein</fullName>
    </submittedName>
</protein>
<name>A0ABV7CW08_9BACI</name>
<gene>
    <name evidence="1" type="ORF">ACFOGI_09745</name>
</gene>
<sequence>MKGKIAVFALLLFTAVFLVFGWVLLQDVIADHQLEEPDSIINGLH</sequence>
<dbReference type="Proteomes" id="UP001595279">
    <property type="component" value="Unassembled WGS sequence"/>
</dbReference>
<comment type="caution">
    <text evidence="1">The sequence shown here is derived from an EMBL/GenBank/DDBJ whole genome shotgun (WGS) entry which is preliminary data.</text>
</comment>
<dbReference type="EMBL" id="JBHRSA010000041">
    <property type="protein sequence ID" value="MFC3040527.1"/>
    <property type="molecule type" value="Genomic_DNA"/>
</dbReference>
<evidence type="ECO:0000313" key="2">
    <source>
        <dbReference type="Proteomes" id="UP001595279"/>
    </source>
</evidence>